<reference evidence="1 2" key="1">
    <citation type="submission" date="2018-10" db="EMBL/GenBank/DDBJ databases">
        <authorList>
            <person name="Criscuolo A."/>
        </authorList>
    </citation>
    <scope>NUCLEOTIDE SEQUENCE [LARGE SCALE GENOMIC DNA]</scope>
    <source>
        <strain evidence="1">DnA1</strain>
    </source>
</reference>
<dbReference type="EMBL" id="UWPJ01000027">
    <property type="protein sequence ID" value="VCU71518.1"/>
    <property type="molecule type" value="Genomic_DNA"/>
</dbReference>
<accession>A0A3P4B756</accession>
<sequence length="376" mass="41234">MTSIRIQERTSIDEVLAWRVAQCTVISVGRRSGFEPGAQGLALAALASMRPGRNAPCLECDFDEPKTLDDLESTFFGNAVGFALPRLISNLQFQKVPASREFKRLLGELYKDRRGILGSGRSKTIVCADPVFPIPPCLALQGTPTTTFPTPSAFSSLINAEVEKMGFRHMLASTGESDVISFVYESLRNSWEHGISLDPPRRARSTRALIIEKIVLQKTDLASRQLSPELKDYLARIVEANHDDLGLGVICFSVADQGDGIQATLPAKTDYPNETRAERLARAFVPGESRKPAGVVKRGLGLANIISAAHSLQALLRISSGDLVASQDFSYGEDKYPQLKLDSIRQLPDMAPRGTCISIFIPEFAFDLDQHSLFPR</sequence>
<evidence type="ECO:0000313" key="1">
    <source>
        <dbReference type="EMBL" id="VCU71518.1"/>
    </source>
</evidence>
<name>A0A3P4B756_9BURK</name>
<proteinExistence type="predicted"/>
<dbReference type="AlphaFoldDB" id="A0A3P4B756"/>
<evidence type="ECO:0000313" key="2">
    <source>
        <dbReference type="Proteomes" id="UP000277294"/>
    </source>
</evidence>
<dbReference type="SUPFAM" id="SSF55874">
    <property type="entry name" value="ATPase domain of HSP90 chaperone/DNA topoisomerase II/histidine kinase"/>
    <property type="match status" value="1"/>
</dbReference>
<dbReference type="Proteomes" id="UP000277294">
    <property type="component" value="Unassembled WGS sequence"/>
</dbReference>
<dbReference type="OrthoDB" id="9152309at2"/>
<dbReference type="RefSeq" id="WP_124081115.1">
    <property type="nucleotide sequence ID" value="NZ_UWPJ01000027.1"/>
</dbReference>
<organism evidence="1 2">
    <name type="scientific">Pigmentiphaga humi</name>
    <dbReference type="NCBI Taxonomy" id="2478468"/>
    <lineage>
        <taxon>Bacteria</taxon>
        <taxon>Pseudomonadati</taxon>
        <taxon>Pseudomonadota</taxon>
        <taxon>Betaproteobacteria</taxon>
        <taxon>Burkholderiales</taxon>
        <taxon>Alcaligenaceae</taxon>
        <taxon>Pigmentiphaga</taxon>
    </lineage>
</organism>
<protein>
    <submittedName>
        <fullName evidence="1">Uncharacterized protein</fullName>
    </submittedName>
</protein>
<gene>
    <name evidence="1" type="ORF">PIGHUM_03603</name>
</gene>
<dbReference type="InterPro" id="IPR036890">
    <property type="entry name" value="HATPase_C_sf"/>
</dbReference>
<keyword evidence="2" id="KW-1185">Reference proteome</keyword>